<feature type="domain" description="Scaffold protein Nfu/NifU N-terminal" evidence="1">
    <location>
        <begin position="3"/>
        <end position="86"/>
    </location>
</feature>
<reference evidence="2" key="1">
    <citation type="submission" date="2022-11" db="EMBL/GenBank/DDBJ databases">
        <title>WGS of Natronobacillus azotifigens 24KS-1, an anaerobic diazotrophic haloalkaliphile from soda-rich habitats.</title>
        <authorList>
            <person name="Sorokin D.Y."/>
            <person name="Merkel A.Y."/>
        </authorList>
    </citation>
    <scope>NUCLEOTIDE SEQUENCE</scope>
    <source>
        <strain evidence="2">24KS-1</strain>
    </source>
</reference>
<protein>
    <submittedName>
        <fullName evidence="2">NifU N-terminal domain-containing protein</fullName>
    </submittedName>
</protein>
<evidence type="ECO:0000313" key="3">
    <source>
        <dbReference type="Proteomes" id="UP001084197"/>
    </source>
</evidence>
<dbReference type="Proteomes" id="UP001084197">
    <property type="component" value="Unassembled WGS sequence"/>
</dbReference>
<dbReference type="InterPro" id="IPR014824">
    <property type="entry name" value="Nfu/NifU_N"/>
</dbReference>
<dbReference type="SMART" id="SM00932">
    <property type="entry name" value="Nfu_N"/>
    <property type="match status" value="1"/>
</dbReference>
<dbReference type="RefSeq" id="WP_268780693.1">
    <property type="nucleotide sequence ID" value="NZ_JAPRAT010000024.1"/>
</dbReference>
<dbReference type="Gene3D" id="3.30.1370.70">
    <property type="entry name" value="Scaffold protein Nfu/NifU, N-terminal domain"/>
    <property type="match status" value="1"/>
</dbReference>
<dbReference type="InterPro" id="IPR036498">
    <property type="entry name" value="Nfu/NifU_N_sf"/>
</dbReference>
<dbReference type="AlphaFoldDB" id="A0A9J6REW2"/>
<gene>
    <name evidence="2" type="ORF">OWO01_12000</name>
</gene>
<keyword evidence="3" id="KW-1185">Reference proteome</keyword>
<evidence type="ECO:0000259" key="1">
    <source>
        <dbReference type="SMART" id="SM00932"/>
    </source>
</evidence>
<proteinExistence type="predicted"/>
<dbReference type="Pfam" id="PF08712">
    <property type="entry name" value="Nfu_N"/>
    <property type="match status" value="1"/>
</dbReference>
<name>A0A9J6REW2_9BACI</name>
<accession>A0A9J6REW2</accession>
<dbReference type="SUPFAM" id="SSF110836">
    <property type="entry name" value="Hypothetical protein SAV1430"/>
    <property type="match status" value="1"/>
</dbReference>
<evidence type="ECO:0000313" key="2">
    <source>
        <dbReference type="EMBL" id="MCZ0703934.1"/>
    </source>
</evidence>
<organism evidence="2 3">
    <name type="scientific">Natronobacillus azotifigens</name>
    <dbReference type="NCBI Taxonomy" id="472978"/>
    <lineage>
        <taxon>Bacteria</taxon>
        <taxon>Bacillati</taxon>
        <taxon>Bacillota</taxon>
        <taxon>Bacilli</taxon>
        <taxon>Bacillales</taxon>
        <taxon>Bacillaceae</taxon>
        <taxon>Natronobacillus</taxon>
    </lineage>
</organism>
<comment type="caution">
    <text evidence="2">The sequence shown here is derived from an EMBL/GenBank/DDBJ whole genome shotgun (WGS) entry which is preliminary data.</text>
</comment>
<dbReference type="EMBL" id="JAPRAT010000024">
    <property type="protein sequence ID" value="MCZ0703934.1"/>
    <property type="molecule type" value="Genomic_DNA"/>
</dbReference>
<sequence>MAIITEATPNPNAMKFTSDKQIFTGDASISIKTGQASEHELLNELIALDHVDNVFGYQHFITINKSSEADWEQIVPKVEAIISNYGY</sequence>